<feature type="transmembrane region" description="Helical" evidence="1">
    <location>
        <begin position="145"/>
        <end position="162"/>
    </location>
</feature>
<feature type="transmembrane region" description="Helical" evidence="1">
    <location>
        <begin position="121"/>
        <end position="138"/>
    </location>
</feature>
<sequence>MKNWWKKTTDEILHDPVLWVASVCLIVMHLVTAYFWHSPNFMKAFPDTNGHAMCHGFFPSCAQTIKFSSDLARGILYSYAFVASSALILILIPRFRRFALGLLLLVTAVKLGLFLSRFNLMGNYHLIQFFLVGALFFLPKKRVSYFLVLAMFYFLAGTLKLNNEWLSGAALLVPSIILQGKWLAWALAYVVILELILVWGLLSKSLPLRIVTLLQLFLFHLFSWHIVGYFYPVMMFLALAPYAMSLWKKYDREILKEISPVTASVLVAFLIFNSYPFFWGRDPALEGHFRGLRVNMLDARPVCYPLVYVQDPKNSSTYFVETSQSNAMRTRCDPGSFESQLRRYCENLNADQKLGFILYSRRSTDSEFRIIRNTTDFCQDSYASVF</sequence>
<reference evidence="2 3" key="1">
    <citation type="submission" date="2016-03" db="EMBL/GenBank/DDBJ databases">
        <authorList>
            <person name="Ploux O."/>
        </authorList>
    </citation>
    <scope>NUCLEOTIDE SEQUENCE [LARGE SCALE GENOMIC DNA]</scope>
    <source>
        <strain evidence="2 3">R0</strain>
    </source>
</reference>
<evidence type="ECO:0000313" key="2">
    <source>
        <dbReference type="EMBL" id="KYG62376.1"/>
    </source>
</evidence>
<dbReference type="EMBL" id="LUKE01000005">
    <property type="protein sequence ID" value="KYG62376.1"/>
    <property type="molecule type" value="Genomic_DNA"/>
</dbReference>
<gene>
    <name evidence="2" type="ORF">AZI86_16190</name>
</gene>
<evidence type="ECO:0000313" key="3">
    <source>
        <dbReference type="Proteomes" id="UP000075320"/>
    </source>
</evidence>
<keyword evidence="1" id="KW-0472">Membrane</keyword>
<protein>
    <submittedName>
        <fullName evidence="2">Uncharacterized protein</fullName>
    </submittedName>
</protein>
<keyword evidence="1" id="KW-1133">Transmembrane helix</keyword>
<feature type="transmembrane region" description="Helical" evidence="1">
    <location>
        <begin position="12"/>
        <end position="36"/>
    </location>
</feature>
<name>A0A150WHI6_BDEBC</name>
<keyword evidence="1" id="KW-0812">Transmembrane</keyword>
<feature type="transmembrane region" description="Helical" evidence="1">
    <location>
        <begin position="74"/>
        <end position="91"/>
    </location>
</feature>
<feature type="transmembrane region" description="Helical" evidence="1">
    <location>
        <begin position="258"/>
        <end position="280"/>
    </location>
</feature>
<evidence type="ECO:0000256" key="1">
    <source>
        <dbReference type="SAM" id="Phobius"/>
    </source>
</evidence>
<feature type="transmembrane region" description="Helical" evidence="1">
    <location>
        <begin position="182"/>
        <end position="202"/>
    </location>
</feature>
<accession>A0A150WHI6</accession>
<comment type="caution">
    <text evidence="2">The sequence shown here is derived from an EMBL/GenBank/DDBJ whole genome shotgun (WGS) entry which is preliminary data.</text>
</comment>
<dbReference type="AlphaFoldDB" id="A0A150WHI6"/>
<dbReference type="OrthoDB" id="5289191at2"/>
<dbReference type="Proteomes" id="UP000075320">
    <property type="component" value="Unassembled WGS sequence"/>
</dbReference>
<feature type="transmembrane region" description="Helical" evidence="1">
    <location>
        <begin position="214"/>
        <end position="238"/>
    </location>
</feature>
<feature type="transmembrane region" description="Helical" evidence="1">
    <location>
        <begin position="98"/>
        <end position="115"/>
    </location>
</feature>
<proteinExistence type="predicted"/>
<keyword evidence="3" id="KW-1185">Reference proteome</keyword>
<organism evidence="2 3">
    <name type="scientific">Bdellovibrio bacteriovorus</name>
    <dbReference type="NCBI Taxonomy" id="959"/>
    <lineage>
        <taxon>Bacteria</taxon>
        <taxon>Pseudomonadati</taxon>
        <taxon>Bdellovibrionota</taxon>
        <taxon>Bdellovibrionia</taxon>
        <taxon>Bdellovibrionales</taxon>
        <taxon>Pseudobdellovibrionaceae</taxon>
        <taxon>Bdellovibrio</taxon>
    </lineage>
</organism>
<dbReference type="RefSeq" id="WP_061836337.1">
    <property type="nucleotide sequence ID" value="NZ_LUKE01000005.1"/>
</dbReference>